<dbReference type="InterPro" id="IPR052715">
    <property type="entry name" value="RAYT_transposase"/>
</dbReference>
<feature type="domain" description="Transposase IS200-like" evidence="1">
    <location>
        <begin position="9"/>
        <end position="132"/>
    </location>
</feature>
<dbReference type="OrthoDB" id="9794403at2"/>
<dbReference type="InterPro" id="IPR002686">
    <property type="entry name" value="Transposase_17"/>
</dbReference>
<dbReference type="GO" id="GO:0004803">
    <property type="term" value="F:transposase activity"/>
    <property type="evidence" value="ECO:0007669"/>
    <property type="project" value="InterPro"/>
</dbReference>
<evidence type="ECO:0000259" key="1">
    <source>
        <dbReference type="SMART" id="SM01321"/>
    </source>
</evidence>
<dbReference type="PANTHER" id="PTHR36966">
    <property type="entry name" value="REP-ASSOCIATED TYROSINE TRANSPOSASE"/>
    <property type="match status" value="1"/>
</dbReference>
<accession>A0A0W0VF46</accession>
<proteinExistence type="predicted"/>
<dbReference type="InterPro" id="IPR036515">
    <property type="entry name" value="Transposase_17_sf"/>
</dbReference>
<sequence>MRRYRRSTVAGATYFFTLNLQNRKSTILINHIDKLRFAFKKVQVNHPFKIDAIIILPDHLHLMMTLPIGDVDYSKRLNLIKGMFSRQIAPYESISLSRQKKREREIWQRRFWEHCIRNNADYEQHINYIHYNPVKHHYVSSPSRWPYSSIHRFIQSGILPVNWACNDEFHDGHFGE</sequence>
<dbReference type="SUPFAM" id="SSF143422">
    <property type="entry name" value="Transposase IS200-like"/>
    <property type="match status" value="1"/>
</dbReference>
<keyword evidence="3" id="KW-1185">Reference proteome</keyword>
<dbReference type="EMBL" id="LNYI01000057">
    <property type="protein sequence ID" value="KTD18727.1"/>
    <property type="molecule type" value="Genomic_DNA"/>
</dbReference>
<dbReference type="RefSeq" id="WP_028372446.1">
    <property type="nucleotide sequence ID" value="NZ_CAAAJD010000004.1"/>
</dbReference>
<gene>
    <name evidence="2" type="ORF">Llan_2330</name>
</gene>
<dbReference type="GO" id="GO:0043565">
    <property type="term" value="F:sequence-specific DNA binding"/>
    <property type="evidence" value="ECO:0007669"/>
    <property type="project" value="TreeGrafter"/>
</dbReference>
<dbReference type="Pfam" id="PF01797">
    <property type="entry name" value="Y1_Tnp"/>
    <property type="match status" value="1"/>
</dbReference>
<dbReference type="PANTHER" id="PTHR36966:SF1">
    <property type="entry name" value="REP-ASSOCIATED TYROSINE TRANSPOSASE"/>
    <property type="match status" value="1"/>
</dbReference>
<comment type="caution">
    <text evidence="2">The sequence shown here is derived from an EMBL/GenBank/DDBJ whole genome shotgun (WGS) entry which is preliminary data.</text>
</comment>
<dbReference type="Proteomes" id="UP000054869">
    <property type="component" value="Unassembled WGS sequence"/>
</dbReference>
<dbReference type="AlphaFoldDB" id="A0A0W0VF46"/>
<organism evidence="2 3">
    <name type="scientific">Legionella lansingensis</name>
    <dbReference type="NCBI Taxonomy" id="45067"/>
    <lineage>
        <taxon>Bacteria</taxon>
        <taxon>Pseudomonadati</taxon>
        <taxon>Pseudomonadota</taxon>
        <taxon>Gammaproteobacteria</taxon>
        <taxon>Legionellales</taxon>
        <taxon>Legionellaceae</taxon>
        <taxon>Legionella</taxon>
    </lineage>
</organism>
<protein>
    <submittedName>
        <fullName evidence="2">Transposase IS200 like protein</fullName>
    </submittedName>
</protein>
<name>A0A0W0VF46_9GAMM</name>
<evidence type="ECO:0000313" key="2">
    <source>
        <dbReference type="EMBL" id="KTD18727.1"/>
    </source>
</evidence>
<dbReference type="eggNOG" id="COG1943">
    <property type="taxonomic scope" value="Bacteria"/>
</dbReference>
<dbReference type="Gene3D" id="3.30.70.1290">
    <property type="entry name" value="Transposase IS200-like"/>
    <property type="match status" value="1"/>
</dbReference>
<evidence type="ECO:0000313" key="3">
    <source>
        <dbReference type="Proteomes" id="UP000054869"/>
    </source>
</evidence>
<dbReference type="GO" id="GO:0006313">
    <property type="term" value="P:DNA transposition"/>
    <property type="evidence" value="ECO:0007669"/>
    <property type="project" value="InterPro"/>
</dbReference>
<dbReference type="NCBIfam" id="NF047646">
    <property type="entry name" value="REP_Tyr_transpos"/>
    <property type="match status" value="1"/>
</dbReference>
<reference evidence="2 3" key="1">
    <citation type="submission" date="2015-11" db="EMBL/GenBank/DDBJ databases">
        <title>Genomic analysis of 38 Legionella species identifies large and diverse effector repertoires.</title>
        <authorList>
            <person name="Burstein D."/>
            <person name="Amaro F."/>
            <person name="Zusman T."/>
            <person name="Lifshitz Z."/>
            <person name="Cohen O."/>
            <person name="Gilbert J.A."/>
            <person name="Pupko T."/>
            <person name="Shuman H.A."/>
            <person name="Segal G."/>
        </authorList>
    </citation>
    <scope>NUCLEOTIDE SEQUENCE [LARGE SCALE GENOMIC DNA]</scope>
    <source>
        <strain evidence="2 3">ATCC 49751</strain>
    </source>
</reference>
<dbReference type="PATRIC" id="fig|45067.4.peg.2449"/>
<dbReference type="SMART" id="SM01321">
    <property type="entry name" value="Y1_Tnp"/>
    <property type="match status" value="1"/>
</dbReference>
<dbReference type="STRING" id="45067.Llan_2330"/>